<evidence type="ECO:0000259" key="2">
    <source>
        <dbReference type="Pfam" id="PF00675"/>
    </source>
</evidence>
<dbReference type="InterPro" id="IPR011765">
    <property type="entry name" value="Pept_M16_N"/>
</dbReference>
<evidence type="ECO:0000259" key="3">
    <source>
        <dbReference type="Pfam" id="PF05193"/>
    </source>
</evidence>
<reference evidence="4 5" key="1">
    <citation type="journal article" date="2015" name="Microbiome">
        <title>Genomic resolution of linkages in carbon, nitrogen, and sulfur cycling among widespread estuary sediment bacteria.</title>
        <authorList>
            <person name="Baker B.J."/>
            <person name="Lazar C.S."/>
            <person name="Teske A.P."/>
            <person name="Dick G.J."/>
        </authorList>
    </citation>
    <scope>NUCLEOTIDE SEQUENCE [LARGE SCALE GENOMIC DNA]</scope>
    <source>
        <strain evidence="4">DG_56</strain>
    </source>
</reference>
<proteinExistence type="predicted"/>
<dbReference type="InterPro" id="IPR007863">
    <property type="entry name" value="Peptidase_M16_C"/>
</dbReference>
<feature type="signal peptide" evidence="1">
    <location>
        <begin position="1"/>
        <end position="31"/>
    </location>
</feature>
<evidence type="ECO:0000256" key="1">
    <source>
        <dbReference type="SAM" id="SignalP"/>
    </source>
</evidence>
<dbReference type="Pfam" id="PF05193">
    <property type="entry name" value="Peptidase_M16_C"/>
    <property type="match status" value="1"/>
</dbReference>
<feature type="domain" description="Peptidase M16 C-terminal" evidence="3">
    <location>
        <begin position="198"/>
        <end position="372"/>
    </location>
</feature>
<evidence type="ECO:0000313" key="4">
    <source>
        <dbReference type="EMBL" id="KPJ62052.1"/>
    </source>
</evidence>
<accession>A0A0S7XI59</accession>
<comment type="caution">
    <text evidence="4">The sequence shown here is derived from an EMBL/GenBank/DDBJ whole genome shotgun (WGS) entry which is preliminary data.</text>
</comment>
<feature type="domain" description="Peptidase M16 N-terminal" evidence="2">
    <location>
        <begin position="45"/>
        <end position="191"/>
    </location>
</feature>
<evidence type="ECO:0000313" key="5">
    <source>
        <dbReference type="Proteomes" id="UP000052020"/>
    </source>
</evidence>
<keyword evidence="1" id="KW-0732">Signal</keyword>
<dbReference type="InterPro" id="IPR050361">
    <property type="entry name" value="MPP/UQCRC_Complex"/>
</dbReference>
<protein>
    <recommendedName>
        <fullName evidence="6">Peptidase M16 C-terminal domain-containing protein</fullName>
    </recommendedName>
</protein>
<dbReference type="AlphaFoldDB" id="A0A0S7XI59"/>
<dbReference type="EMBL" id="LIZY01000133">
    <property type="protein sequence ID" value="KPJ62052.1"/>
    <property type="molecule type" value="Genomic_DNA"/>
</dbReference>
<dbReference type="PANTHER" id="PTHR11851">
    <property type="entry name" value="METALLOPROTEASE"/>
    <property type="match status" value="1"/>
</dbReference>
<feature type="chain" id="PRO_5006640073" description="Peptidase M16 C-terminal domain-containing protein" evidence="1">
    <location>
        <begin position="32"/>
        <end position="440"/>
    </location>
</feature>
<gene>
    <name evidence="4" type="ORF">AMK68_05375</name>
</gene>
<sequence>MPRRPSNLWRVVACVAAVVTVAAPAARPADAQQVARAVLANGVTVVTMPRPSASLAAIVVLVKTSALDETPQTAGIRQLTQQVLMRGTTHLRGDQIAVAIEEVGGTIGASTSQDYVEFDAVCLQSGFERAMELVADAVRNPAFDPAEVAGQRQTLLAHQRTAAADSYRGTLVNLFAALYPNHPYGLPMLGTAETVREMTGETLRAFHAKHYVPASTIVAVAGGVSIERTLKAAKAAFGSWTGPPPPVHEAAEPPPLEGTTVTADQSGGRQIAIIMGYRVGGAESPDYAALKVIEALLGGGMISRFFREVREREGLAYQVNCIYEPNWHGGCLMAYALTGHMGLEAPRRVLLAQFGRLREELVPEDELAAAKRFAIGQYMRDSQSSQSQALALAWAEGCGLGYEAHVEFPKQVMRVTPQDVMRVAKESFGDHVLAVRLPGI</sequence>
<evidence type="ECO:0008006" key="6">
    <source>
        <dbReference type="Google" id="ProtNLM"/>
    </source>
</evidence>
<dbReference type="Gene3D" id="3.30.830.10">
    <property type="entry name" value="Metalloenzyme, LuxS/M16 peptidase-like"/>
    <property type="match status" value="2"/>
</dbReference>
<organism evidence="4 5">
    <name type="scientific">candidate division KD3-62 bacterium DG_56</name>
    <dbReference type="NCBI Taxonomy" id="1704032"/>
    <lineage>
        <taxon>Bacteria</taxon>
        <taxon>candidate division KD3-62</taxon>
    </lineage>
</organism>
<dbReference type="InterPro" id="IPR011249">
    <property type="entry name" value="Metalloenz_LuxS/M16"/>
</dbReference>
<dbReference type="GO" id="GO:0046872">
    <property type="term" value="F:metal ion binding"/>
    <property type="evidence" value="ECO:0007669"/>
    <property type="project" value="InterPro"/>
</dbReference>
<dbReference type="Pfam" id="PF00675">
    <property type="entry name" value="Peptidase_M16"/>
    <property type="match status" value="1"/>
</dbReference>
<name>A0A0S7XI59_9BACT</name>
<dbReference type="PANTHER" id="PTHR11851:SF224">
    <property type="entry name" value="PROCESSING PROTEASE"/>
    <property type="match status" value="1"/>
</dbReference>
<dbReference type="Proteomes" id="UP000052020">
    <property type="component" value="Unassembled WGS sequence"/>
</dbReference>
<dbReference type="SUPFAM" id="SSF63411">
    <property type="entry name" value="LuxS/MPP-like metallohydrolase"/>
    <property type="match status" value="2"/>
</dbReference>